<organism evidence="7 8">
    <name type="scientific">Magnetospirillum sulfuroxidans</name>
    <dbReference type="NCBI Taxonomy" id="611300"/>
    <lineage>
        <taxon>Bacteria</taxon>
        <taxon>Pseudomonadati</taxon>
        <taxon>Pseudomonadota</taxon>
        <taxon>Alphaproteobacteria</taxon>
        <taxon>Rhodospirillales</taxon>
        <taxon>Rhodospirillaceae</taxon>
        <taxon>Magnetospirillum</taxon>
    </lineage>
</organism>
<protein>
    <submittedName>
        <fullName evidence="7">Cytochrome c</fullName>
    </submittedName>
</protein>
<dbReference type="EMBL" id="JAGTUF010000001">
    <property type="protein sequence ID" value="MBR9970300.1"/>
    <property type="molecule type" value="Genomic_DNA"/>
</dbReference>
<dbReference type="PROSITE" id="PS51007">
    <property type="entry name" value="CYTC"/>
    <property type="match status" value="2"/>
</dbReference>
<evidence type="ECO:0000256" key="5">
    <source>
        <dbReference type="SAM" id="SignalP"/>
    </source>
</evidence>
<feature type="domain" description="Cytochrome c" evidence="6">
    <location>
        <begin position="148"/>
        <end position="223"/>
    </location>
</feature>
<dbReference type="Gene3D" id="1.10.760.10">
    <property type="entry name" value="Cytochrome c-like domain"/>
    <property type="match status" value="1"/>
</dbReference>
<keyword evidence="8" id="KW-1185">Reference proteome</keyword>
<dbReference type="RefSeq" id="WP_211545805.1">
    <property type="nucleotide sequence ID" value="NZ_JAGTUF010000001.1"/>
</dbReference>
<keyword evidence="1 4" id="KW-0349">Heme</keyword>
<evidence type="ECO:0000256" key="1">
    <source>
        <dbReference type="ARBA" id="ARBA00022617"/>
    </source>
</evidence>
<dbReference type="Proteomes" id="UP000680714">
    <property type="component" value="Unassembled WGS sequence"/>
</dbReference>
<dbReference type="SUPFAM" id="SSF46626">
    <property type="entry name" value="Cytochrome c"/>
    <property type="match status" value="2"/>
</dbReference>
<feature type="chain" id="PRO_5047290890" evidence="5">
    <location>
        <begin position="27"/>
        <end position="224"/>
    </location>
</feature>
<keyword evidence="5" id="KW-0732">Signal</keyword>
<evidence type="ECO:0000256" key="4">
    <source>
        <dbReference type="PROSITE-ProRule" id="PRU00433"/>
    </source>
</evidence>
<keyword evidence="3 4" id="KW-0408">Iron</keyword>
<sequence>MLTRLYSLAVLAVVLLTGLAGTAASAAEIESTLARGGRLYDNWYKELKSTRPEDTHPAYTGKSVKNSWRCTACHGWDYTGDKAVGVKGVTGAKGKAEAAIVAILRDKTHNYGPDKLNDKDANDLAMFVSKGQIDMAKYVDLTANQSKGNPAKGEVYFNTLCAVCHGLDGKKVSTGMPLGQASDYPAAMLHKALNGQPAEAMPMLRSFDHGISADIVAYTKTLPK</sequence>
<accession>A0ABS5I792</accession>
<evidence type="ECO:0000256" key="3">
    <source>
        <dbReference type="ARBA" id="ARBA00023004"/>
    </source>
</evidence>
<dbReference type="InterPro" id="IPR036909">
    <property type="entry name" value="Cyt_c-like_dom_sf"/>
</dbReference>
<dbReference type="InterPro" id="IPR009056">
    <property type="entry name" value="Cyt_c-like_dom"/>
</dbReference>
<proteinExistence type="predicted"/>
<comment type="caution">
    <text evidence="7">The sequence shown here is derived from an EMBL/GenBank/DDBJ whole genome shotgun (WGS) entry which is preliminary data.</text>
</comment>
<feature type="domain" description="Cytochrome c" evidence="6">
    <location>
        <begin position="56"/>
        <end position="132"/>
    </location>
</feature>
<reference evidence="7 8" key="1">
    <citation type="submission" date="2021-04" db="EMBL/GenBank/DDBJ databases">
        <title>Magnetospirillum sulfuroxidans sp. nov., a facultative chemolithoautotrophic sulfur-oxidizing alphaproteobacterium isolated from freshwater sediment and proposals for Paramagetospirillum gen. nov., and Magnetospirillaceae fam. nov.</title>
        <authorList>
            <person name="Koziaeva V."/>
            <person name="Geelhoed J.S."/>
            <person name="Sorokin D.Y."/>
            <person name="Grouzdev D.S."/>
        </authorList>
    </citation>
    <scope>NUCLEOTIDE SEQUENCE [LARGE SCALE GENOMIC DNA]</scope>
    <source>
        <strain evidence="7 8">J10</strain>
    </source>
</reference>
<dbReference type="Pfam" id="PF13442">
    <property type="entry name" value="Cytochrome_CBB3"/>
    <property type="match status" value="1"/>
</dbReference>
<keyword evidence="2 4" id="KW-0479">Metal-binding</keyword>
<evidence type="ECO:0000259" key="6">
    <source>
        <dbReference type="PROSITE" id="PS51007"/>
    </source>
</evidence>
<evidence type="ECO:0000313" key="7">
    <source>
        <dbReference type="EMBL" id="MBR9970300.1"/>
    </source>
</evidence>
<gene>
    <name evidence="7" type="ORF">KEC16_01065</name>
</gene>
<evidence type="ECO:0000256" key="2">
    <source>
        <dbReference type="ARBA" id="ARBA00022723"/>
    </source>
</evidence>
<name>A0ABS5I792_9PROT</name>
<evidence type="ECO:0000313" key="8">
    <source>
        <dbReference type="Proteomes" id="UP000680714"/>
    </source>
</evidence>
<feature type="signal peptide" evidence="5">
    <location>
        <begin position="1"/>
        <end position="26"/>
    </location>
</feature>